<gene>
    <name evidence="3" type="ORF">NCTC13291_03454</name>
</gene>
<feature type="region of interest" description="Disordered" evidence="1">
    <location>
        <begin position="289"/>
        <end position="308"/>
    </location>
</feature>
<feature type="region of interest" description="Disordered" evidence="1">
    <location>
        <begin position="639"/>
        <end position="667"/>
    </location>
</feature>
<reference evidence="3 4" key="1">
    <citation type="submission" date="2018-06" db="EMBL/GenBank/DDBJ databases">
        <authorList>
            <consortium name="Pathogen Informatics"/>
            <person name="Doyle S."/>
        </authorList>
    </citation>
    <scope>NUCLEOTIDE SEQUENCE [LARGE SCALE GENOMIC DNA]</scope>
    <source>
        <strain evidence="3 4">NCTC13291</strain>
    </source>
</reference>
<evidence type="ECO:0000313" key="4">
    <source>
        <dbReference type="Proteomes" id="UP000254919"/>
    </source>
</evidence>
<feature type="compositionally biased region" description="Pro residues" evidence="1">
    <location>
        <begin position="295"/>
        <end position="304"/>
    </location>
</feature>
<dbReference type="Proteomes" id="UP000254919">
    <property type="component" value="Unassembled WGS sequence"/>
</dbReference>
<sequence>MPRKLPLLLSCSLLALAAAGRAGAAELPVRAVTLSSAGIAQYERTGRLEAGEGVSFRVPVDSVDDLLKSLAVSDPAGRVLGIRLPARDLAEAALRGLPLRPEDFAGRAALLNALRGQEVTVGELAGRLAGASEDEKGLHVSLVTEKGIAGATVGEGVEVTLRDTALAARIRRAAEALAAAGTGQERQVEIALQADRAREVTLRYVAGAPLWKPSWRIEAPAAGTAGDAAKARLQGWAVVENLSGADWEGVRLTLLSGEAASYRQNLYDPILVERPEIPVAHAAPVLVDPDTGARPAPPAPPAPPAGAAIGSLAARPAYRMGADAAEAAAPASMAPPAAEATAELAPGRIAFTLPEPLSLRGGETANIPFLDAGIPAERVWWVQDAGARFPLAALRLRNDTGRTLPAGLATVYGATGPEAGSFLGDAQLATLPPGESRVIAFGRDRDVQLSSRISRTERSTGIRFERNRVIRDFDRIEEVAFAIDPHGAKGRMLIDLKRRPEMEPVFEAAPVGGDSLRHETVLDGNAATLRLAFRQPGHQPIPLWDPGLGDPALLPWRGLDLNADLSRLPGGPLNGPGALERLREVLADLPEAAGGRAELAGLVEALAEQRRLLGVFQAAAREAGLADAALVRARAAAEDRSGQAREQARAQLNRASQEAERTGQAADAAWAAWQKGVQALRARTG</sequence>
<name>A0A379N3X5_9PROT</name>
<feature type="chain" id="PRO_5016904542" evidence="2">
    <location>
        <begin position="25"/>
        <end position="685"/>
    </location>
</feature>
<dbReference type="EMBL" id="UGVN01000001">
    <property type="protein sequence ID" value="SUE41844.1"/>
    <property type="molecule type" value="Genomic_DNA"/>
</dbReference>
<accession>A0A379N3X5</accession>
<dbReference type="AlphaFoldDB" id="A0A379N3X5"/>
<proteinExistence type="predicted"/>
<evidence type="ECO:0000256" key="2">
    <source>
        <dbReference type="SAM" id="SignalP"/>
    </source>
</evidence>
<keyword evidence="2" id="KW-0732">Signal</keyword>
<dbReference type="GeneID" id="99634590"/>
<feature type="compositionally biased region" description="Basic and acidic residues" evidence="1">
    <location>
        <begin position="639"/>
        <end position="648"/>
    </location>
</feature>
<evidence type="ECO:0000256" key="1">
    <source>
        <dbReference type="SAM" id="MobiDB-lite"/>
    </source>
</evidence>
<protein>
    <submittedName>
        <fullName evidence="3">Uncharacterized conserved protein</fullName>
    </submittedName>
</protein>
<organism evidence="3 4">
    <name type="scientific">Roseomonas mucosa</name>
    <dbReference type="NCBI Taxonomy" id="207340"/>
    <lineage>
        <taxon>Bacteria</taxon>
        <taxon>Pseudomonadati</taxon>
        <taxon>Pseudomonadota</taxon>
        <taxon>Alphaproteobacteria</taxon>
        <taxon>Acetobacterales</taxon>
        <taxon>Roseomonadaceae</taxon>
        <taxon>Roseomonas</taxon>
    </lineage>
</organism>
<feature type="signal peptide" evidence="2">
    <location>
        <begin position="1"/>
        <end position="24"/>
    </location>
</feature>
<evidence type="ECO:0000313" key="3">
    <source>
        <dbReference type="EMBL" id="SUE41844.1"/>
    </source>
</evidence>
<dbReference type="RefSeq" id="WP_019460130.1">
    <property type="nucleotide sequence ID" value="NZ_AP031462.1"/>
</dbReference>